<evidence type="ECO:0000259" key="9">
    <source>
        <dbReference type="PROSITE" id="PS50173"/>
    </source>
</evidence>
<gene>
    <name evidence="12 13 14 15" type="primary">LOC106806469</name>
</gene>
<evidence type="ECO:0000256" key="5">
    <source>
        <dbReference type="ARBA" id="ARBA00022833"/>
    </source>
</evidence>
<dbReference type="PROSITE" id="PS50173">
    <property type="entry name" value="UMUC"/>
    <property type="match status" value="1"/>
</dbReference>
<reference evidence="12 13" key="1">
    <citation type="submission" date="2025-05" db="UniProtKB">
        <authorList>
            <consortium name="RefSeq"/>
        </authorList>
    </citation>
    <scope>IDENTIFICATION</scope>
</reference>
<dbReference type="Pfam" id="PF00817">
    <property type="entry name" value="IMS"/>
    <property type="match status" value="1"/>
</dbReference>
<dbReference type="Gene3D" id="3.30.70.270">
    <property type="match status" value="1"/>
</dbReference>
<dbReference type="InterPro" id="IPR043502">
    <property type="entry name" value="DNA/RNA_pol_sf"/>
</dbReference>
<keyword evidence="2" id="KW-0479">Metal-binding</keyword>
<dbReference type="Gene3D" id="3.30.160.60">
    <property type="entry name" value="Classic Zinc Finger"/>
    <property type="match status" value="2"/>
</dbReference>
<dbReference type="GeneID" id="106806469"/>
<keyword evidence="11" id="KW-1185">Reference proteome</keyword>
<dbReference type="PANTHER" id="PTHR11076:SF33">
    <property type="entry name" value="DNA POLYMERASE KAPPA"/>
    <property type="match status" value="1"/>
</dbReference>
<keyword evidence="3 7" id="KW-0227">DNA damage</keyword>
<dbReference type="InterPro" id="IPR043128">
    <property type="entry name" value="Rev_trsase/Diguanyl_cyclase"/>
</dbReference>
<dbReference type="InterPro" id="IPR022880">
    <property type="entry name" value="DNApol_IV"/>
</dbReference>
<feature type="region of interest" description="Disordered" evidence="8">
    <location>
        <begin position="677"/>
        <end position="738"/>
    </location>
</feature>
<keyword evidence="4 7" id="KW-0863">Zinc-finger</keyword>
<evidence type="ECO:0000256" key="7">
    <source>
        <dbReference type="PROSITE-ProRule" id="PRU01256"/>
    </source>
</evidence>
<feature type="domain" description="UmuC" evidence="9">
    <location>
        <begin position="151"/>
        <end position="392"/>
    </location>
</feature>
<dbReference type="CDD" id="cd03586">
    <property type="entry name" value="PolY_Pol_IV_kappa"/>
    <property type="match status" value="1"/>
</dbReference>
<evidence type="ECO:0000313" key="14">
    <source>
        <dbReference type="RefSeq" id="XP_014663909.1"/>
    </source>
</evidence>
<sequence>MEAMSDKDQFQNEDYSSSDEEQWEAAHTNIFIEGKTCNKSIISSSSGGQGLMPEKHGQKDSTIMNRMRLDDNKAGMQGLDRDRISQVILEASKGSRFYENEQRKEVQMQQRLSHQQDALSKLTPTDIQEAEREAFSLVEVLQATRDLNRTIVHIDMDAFYASVEMRDNTDLRSVPMAVGGMSMLSTSNYLARRYGVRAGMPGFIAKKLCPELVIVNTHFEKYREVAAQVREIFNEYDPGFCGMGLDEAYLDLTDHLENRRLLTDKEKLTFVHAICECSTETCPQDVADKSRHDSADRLAAPKQLQCERCLKYKEEAPITFGVSDEEAVKEMRFRIEQRTQLTASAGIAPNTMLAKVCSDQNKPNGQYKLTADVDSVMEFVHSLPIRKVSGIGKVSERMLADLGVTTGSHLIEKCGVLRLLHSQISFEHLMRVGMGLGSTRLDSWGSERKSMSVERTFREIHKPDDLYSKCEELTIALADDLQEARLVGKTITVKLKTVNFKVTTRARSIASYTNSYREIEAVAKDILKSEIHSMRPDPLRLRLMGVRMSSLCDESQVTAQGKQQTLTSLFAKTHSSASQTRTAQVSTYTCPVCSSTLMLTLSGFNRHIDGCLQQKEVLASERGVTVDHSEDFSCMESTTCATRDADSSLQSSAAYSASGMSFEESDRENKTLPKKGTRLLEKSNSHTQPVKSSHAIGEEQQGNRLCKYESQGEKQSRNFEKGSFTSTPKERPLSDSAAPPVIMCPVCNKPQEGLSMASMNKHIDECLNTSTIKDLLCSTTSDSKKPERKKPRLSLAGRKQKAIANEPSVLQFFGGKLQQKNNNAN</sequence>
<evidence type="ECO:0000256" key="3">
    <source>
        <dbReference type="ARBA" id="ARBA00022763"/>
    </source>
</evidence>
<evidence type="ECO:0000256" key="1">
    <source>
        <dbReference type="ARBA" id="ARBA00016178"/>
    </source>
</evidence>
<protein>
    <recommendedName>
        <fullName evidence="1">DNA polymerase kappa</fullName>
    </recommendedName>
</protein>
<dbReference type="RefSeq" id="XP_014663908.1">
    <property type="nucleotide sequence ID" value="XM_014808422.1"/>
</dbReference>
<feature type="region of interest" description="Disordered" evidence="8">
    <location>
        <begin position="779"/>
        <end position="799"/>
    </location>
</feature>
<dbReference type="InterPro" id="IPR036775">
    <property type="entry name" value="DNA_pol_Y-fam_lit_finger_sf"/>
</dbReference>
<feature type="compositionally biased region" description="Basic and acidic residues" evidence="8">
    <location>
        <begin position="1"/>
        <end position="10"/>
    </location>
</feature>
<dbReference type="InterPro" id="IPR050116">
    <property type="entry name" value="DNA_polymerase-Y"/>
</dbReference>
<evidence type="ECO:0000313" key="15">
    <source>
        <dbReference type="RefSeq" id="XP_014663910.1"/>
    </source>
</evidence>
<dbReference type="SMART" id="SM00734">
    <property type="entry name" value="ZnF_Rad18"/>
    <property type="match status" value="2"/>
</dbReference>
<organism evidence="11 14">
    <name type="scientific">Priapulus caudatus</name>
    <name type="common">Priapulid worm</name>
    <dbReference type="NCBI Taxonomy" id="37621"/>
    <lineage>
        <taxon>Eukaryota</taxon>
        <taxon>Metazoa</taxon>
        <taxon>Ecdysozoa</taxon>
        <taxon>Scalidophora</taxon>
        <taxon>Priapulida</taxon>
        <taxon>Priapulimorpha</taxon>
        <taxon>Priapulimorphida</taxon>
        <taxon>Priapulidae</taxon>
        <taxon>Priapulus</taxon>
    </lineage>
</organism>
<dbReference type="SUPFAM" id="SSF100879">
    <property type="entry name" value="Lesion bypass DNA polymerase (Y-family), little finger domain"/>
    <property type="match status" value="1"/>
</dbReference>
<dbReference type="RefSeq" id="XP_014663909.1">
    <property type="nucleotide sequence ID" value="XM_014808423.1"/>
</dbReference>
<keyword evidence="6 7" id="KW-0234">DNA repair</keyword>
<feature type="domain" description="UBZ4-type" evidence="10">
    <location>
        <begin position="741"/>
        <end position="771"/>
    </location>
</feature>
<evidence type="ECO:0000256" key="4">
    <source>
        <dbReference type="ARBA" id="ARBA00022771"/>
    </source>
</evidence>
<dbReference type="RefSeq" id="XP_014663910.1">
    <property type="nucleotide sequence ID" value="XM_014808424.1"/>
</dbReference>
<proteinExistence type="predicted"/>
<dbReference type="Gene3D" id="3.30.1490.100">
    <property type="entry name" value="DNA polymerase, Y-family, little finger domain"/>
    <property type="match status" value="1"/>
</dbReference>
<dbReference type="RefSeq" id="XP_014663907.1">
    <property type="nucleotide sequence ID" value="XM_014808421.1"/>
</dbReference>
<dbReference type="InterPro" id="IPR001126">
    <property type="entry name" value="UmuC"/>
</dbReference>
<dbReference type="Gene3D" id="3.40.1170.60">
    <property type="match status" value="1"/>
</dbReference>
<feature type="compositionally biased region" description="Basic and acidic residues" evidence="8">
    <location>
        <begin position="706"/>
        <end position="720"/>
    </location>
</feature>
<evidence type="ECO:0000256" key="6">
    <source>
        <dbReference type="ARBA" id="ARBA00023204"/>
    </source>
</evidence>
<dbReference type="PANTHER" id="PTHR11076">
    <property type="entry name" value="DNA REPAIR POLYMERASE UMUC / TRANSFERASE FAMILY MEMBER"/>
    <property type="match status" value="1"/>
</dbReference>
<dbReference type="Gene3D" id="1.10.150.810">
    <property type="match status" value="2"/>
</dbReference>
<dbReference type="Pfam" id="PF11799">
    <property type="entry name" value="IMS_C"/>
    <property type="match status" value="1"/>
</dbReference>
<evidence type="ECO:0000313" key="13">
    <source>
        <dbReference type="RefSeq" id="XP_014663908.1"/>
    </source>
</evidence>
<dbReference type="InterPro" id="IPR017961">
    <property type="entry name" value="DNA_pol_Y-fam_little_finger"/>
</dbReference>
<dbReference type="PROSITE" id="PS51908">
    <property type="entry name" value="ZF_UBZ4"/>
    <property type="match status" value="1"/>
</dbReference>
<dbReference type="InterPro" id="IPR006642">
    <property type="entry name" value="Rad18_UBZ4"/>
</dbReference>
<feature type="region of interest" description="Disordered" evidence="8">
    <location>
        <begin position="1"/>
        <end position="22"/>
    </location>
</feature>
<keyword evidence="5" id="KW-0862">Zinc</keyword>
<evidence type="ECO:0000256" key="8">
    <source>
        <dbReference type="SAM" id="MobiDB-lite"/>
    </source>
</evidence>
<name>A0ABM1DVD8_PRICU</name>
<accession>A0ABM1DVD8</accession>
<dbReference type="SUPFAM" id="SSF56672">
    <property type="entry name" value="DNA/RNA polymerases"/>
    <property type="match status" value="1"/>
</dbReference>
<evidence type="ECO:0000313" key="12">
    <source>
        <dbReference type="RefSeq" id="XP_014663907.1"/>
    </source>
</evidence>
<evidence type="ECO:0000259" key="10">
    <source>
        <dbReference type="PROSITE" id="PS51908"/>
    </source>
</evidence>
<evidence type="ECO:0000256" key="2">
    <source>
        <dbReference type="ARBA" id="ARBA00022723"/>
    </source>
</evidence>
<evidence type="ECO:0000313" key="11">
    <source>
        <dbReference type="Proteomes" id="UP000695022"/>
    </source>
</evidence>
<dbReference type="Proteomes" id="UP000695022">
    <property type="component" value="Unplaced"/>
</dbReference>